<dbReference type="EMBL" id="NKQK01000003">
    <property type="protein sequence ID" value="PSS33132.1"/>
    <property type="molecule type" value="Genomic_DNA"/>
</dbReference>
<reference evidence="6" key="2">
    <citation type="journal article" date="2018" name="BMC Genomics">
        <title>A manually annotated Actinidia chinensis var. chinensis (kiwifruit) genome highlights the challenges associated with draft genomes and gene prediction in plants.</title>
        <authorList>
            <person name="Pilkington S.M."/>
            <person name="Crowhurst R."/>
            <person name="Hilario E."/>
            <person name="Nardozza S."/>
            <person name="Fraser L."/>
            <person name="Peng Y."/>
            <person name="Gunaseelan K."/>
            <person name="Simpson R."/>
            <person name="Tahir J."/>
            <person name="Deroles S.C."/>
            <person name="Templeton K."/>
            <person name="Luo Z."/>
            <person name="Davy M."/>
            <person name="Cheng C."/>
            <person name="McNeilage M."/>
            <person name="Scaglione D."/>
            <person name="Liu Y."/>
            <person name="Zhang Q."/>
            <person name="Datson P."/>
            <person name="De Silva N."/>
            <person name="Gardiner S.E."/>
            <person name="Bassett H."/>
            <person name="Chagne D."/>
            <person name="McCallum J."/>
            <person name="Dzierzon H."/>
            <person name="Deng C."/>
            <person name="Wang Y.Y."/>
            <person name="Barron L."/>
            <person name="Manako K."/>
            <person name="Bowen J."/>
            <person name="Foster T.M."/>
            <person name="Erridge Z.A."/>
            <person name="Tiffin H."/>
            <person name="Waite C.N."/>
            <person name="Davies K.M."/>
            <person name="Grierson E.P."/>
            <person name="Laing W.A."/>
            <person name="Kirk R."/>
            <person name="Chen X."/>
            <person name="Wood M."/>
            <person name="Montefiori M."/>
            <person name="Brummell D.A."/>
            <person name="Schwinn K.E."/>
            <person name="Catanach A."/>
            <person name="Fullerton C."/>
            <person name="Li D."/>
            <person name="Meiyalaghan S."/>
            <person name="Nieuwenhuizen N."/>
            <person name="Read N."/>
            <person name="Prakash R."/>
            <person name="Hunter D."/>
            <person name="Zhang H."/>
            <person name="McKenzie M."/>
            <person name="Knabel M."/>
            <person name="Harris A."/>
            <person name="Allan A.C."/>
            <person name="Gleave A."/>
            <person name="Chen A."/>
            <person name="Janssen B.J."/>
            <person name="Plunkett B."/>
            <person name="Ampomah-Dwamena C."/>
            <person name="Voogd C."/>
            <person name="Leif D."/>
            <person name="Lafferty D."/>
            <person name="Souleyre E.J.F."/>
            <person name="Varkonyi-Gasic E."/>
            <person name="Gambi F."/>
            <person name="Hanley J."/>
            <person name="Yao J.L."/>
            <person name="Cheung J."/>
            <person name="David K.M."/>
            <person name="Warren B."/>
            <person name="Marsh K."/>
            <person name="Snowden K.C."/>
            <person name="Lin-Wang K."/>
            <person name="Brian L."/>
            <person name="Martinez-Sanchez M."/>
            <person name="Wang M."/>
            <person name="Ileperuma N."/>
            <person name="Macnee N."/>
            <person name="Campin R."/>
            <person name="McAtee P."/>
            <person name="Drummond R.S.M."/>
            <person name="Espley R.V."/>
            <person name="Ireland H.S."/>
            <person name="Wu R."/>
            <person name="Atkinson R.G."/>
            <person name="Karunairetnam S."/>
            <person name="Bulley S."/>
            <person name="Chunkath S."/>
            <person name="Hanley Z."/>
            <person name="Storey R."/>
            <person name="Thrimawithana A.H."/>
            <person name="Thomson S."/>
            <person name="David C."/>
            <person name="Testolin R."/>
            <person name="Huang H."/>
            <person name="Hellens R.P."/>
            <person name="Schaffer R.J."/>
        </authorList>
    </citation>
    <scope>NUCLEOTIDE SEQUENCE [LARGE SCALE GENOMIC DNA]</scope>
    <source>
        <strain evidence="6">cv. Red5</strain>
    </source>
</reference>
<keyword evidence="2 5" id="KW-0808">Transferase</keyword>
<evidence type="ECO:0000313" key="6">
    <source>
        <dbReference type="Proteomes" id="UP000241394"/>
    </source>
</evidence>
<dbReference type="InterPro" id="IPR053318">
    <property type="entry name" value="GT64"/>
</dbReference>
<dbReference type="InterPro" id="IPR015338">
    <property type="entry name" value="GT64_dom"/>
</dbReference>
<dbReference type="PANTHER" id="PTHR48410:SF1">
    <property type="entry name" value="GLYCOSYLINOSITOL PHOSPHORYLCERAMIDE MANNOSYL TRANSFERASE 1"/>
    <property type="match status" value="1"/>
</dbReference>
<evidence type="ECO:0000256" key="3">
    <source>
        <dbReference type="ARBA" id="ARBA00023157"/>
    </source>
</evidence>
<dbReference type="InParanoid" id="A0A2R6RSX6"/>
<name>A0A2R6RSX6_ACTCC</name>
<dbReference type="InterPro" id="IPR029044">
    <property type="entry name" value="Nucleotide-diphossugar_trans"/>
</dbReference>
<proteinExistence type="inferred from homology"/>
<dbReference type="GO" id="GO:0016020">
    <property type="term" value="C:membrane"/>
    <property type="evidence" value="ECO:0007669"/>
    <property type="project" value="InterPro"/>
</dbReference>
<dbReference type="Pfam" id="PF09258">
    <property type="entry name" value="Glyco_transf_64"/>
    <property type="match status" value="1"/>
</dbReference>
<evidence type="ECO:0000256" key="2">
    <source>
        <dbReference type="ARBA" id="ARBA00022679"/>
    </source>
</evidence>
<sequence>MVVMGTYSMILSKSSFFLRNCENIAMSLLVANATDAPPIWVKGKIYEIGSSGISSLKGHINRRNKCLNAFVSLYGTMPLVPTNVKAVVSLYRTRMVLVTKVFQFFHAI</sequence>
<dbReference type="GO" id="GO:0016757">
    <property type="term" value="F:glycosyltransferase activity"/>
    <property type="evidence" value="ECO:0007669"/>
    <property type="project" value="InterPro"/>
</dbReference>
<reference evidence="5 6" key="1">
    <citation type="submission" date="2017-07" db="EMBL/GenBank/DDBJ databases">
        <title>An improved, manually edited Actinidia chinensis var. chinensis (kiwifruit) genome highlights the challenges associated with draft genomes and gene prediction in plants.</title>
        <authorList>
            <person name="Pilkington S."/>
            <person name="Crowhurst R."/>
            <person name="Hilario E."/>
            <person name="Nardozza S."/>
            <person name="Fraser L."/>
            <person name="Peng Y."/>
            <person name="Gunaseelan K."/>
            <person name="Simpson R."/>
            <person name="Tahir J."/>
            <person name="Deroles S."/>
            <person name="Templeton K."/>
            <person name="Luo Z."/>
            <person name="Davy M."/>
            <person name="Cheng C."/>
            <person name="Mcneilage M."/>
            <person name="Scaglione D."/>
            <person name="Liu Y."/>
            <person name="Zhang Q."/>
            <person name="Datson P."/>
            <person name="De Silva N."/>
            <person name="Gardiner S."/>
            <person name="Bassett H."/>
            <person name="Chagne D."/>
            <person name="Mccallum J."/>
            <person name="Dzierzon H."/>
            <person name="Deng C."/>
            <person name="Wang Y.-Y."/>
            <person name="Barron N."/>
            <person name="Manako K."/>
            <person name="Bowen J."/>
            <person name="Foster T."/>
            <person name="Erridge Z."/>
            <person name="Tiffin H."/>
            <person name="Waite C."/>
            <person name="Davies K."/>
            <person name="Grierson E."/>
            <person name="Laing W."/>
            <person name="Kirk R."/>
            <person name="Chen X."/>
            <person name="Wood M."/>
            <person name="Montefiori M."/>
            <person name="Brummell D."/>
            <person name="Schwinn K."/>
            <person name="Catanach A."/>
            <person name="Fullerton C."/>
            <person name="Li D."/>
            <person name="Meiyalaghan S."/>
            <person name="Nieuwenhuizen N."/>
            <person name="Read N."/>
            <person name="Prakash R."/>
            <person name="Hunter D."/>
            <person name="Zhang H."/>
            <person name="Mckenzie M."/>
            <person name="Knabel M."/>
            <person name="Harris A."/>
            <person name="Allan A."/>
            <person name="Chen A."/>
            <person name="Janssen B."/>
            <person name="Plunkett B."/>
            <person name="Dwamena C."/>
            <person name="Voogd C."/>
            <person name="Leif D."/>
            <person name="Lafferty D."/>
            <person name="Souleyre E."/>
            <person name="Varkonyi-Gasic E."/>
            <person name="Gambi F."/>
            <person name="Hanley J."/>
            <person name="Yao J.-L."/>
            <person name="Cheung J."/>
            <person name="David K."/>
            <person name="Warren B."/>
            <person name="Marsh K."/>
            <person name="Snowden K."/>
            <person name="Lin-Wang K."/>
            <person name="Brian L."/>
            <person name="Martinez-Sanchez M."/>
            <person name="Wang M."/>
            <person name="Ileperuma N."/>
            <person name="Macnee N."/>
            <person name="Campin R."/>
            <person name="Mcatee P."/>
            <person name="Drummond R."/>
            <person name="Espley R."/>
            <person name="Ireland H."/>
            <person name="Wu R."/>
            <person name="Atkinson R."/>
            <person name="Karunairetnam S."/>
            <person name="Bulley S."/>
            <person name="Chunkath S."/>
            <person name="Hanley Z."/>
            <person name="Storey R."/>
            <person name="Thrimawithana A."/>
            <person name="Thomson S."/>
            <person name="David C."/>
            <person name="Testolin R."/>
        </authorList>
    </citation>
    <scope>NUCLEOTIDE SEQUENCE [LARGE SCALE GENOMIC DNA]</scope>
    <source>
        <strain evidence="6">cv. Red5</strain>
        <tissue evidence="5">Young leaf</tissue>
    </source>
</reference>
<dbReference type="AlphaFoldDB" id="A0A2R6RSX6"/>
<keyword evidence="3" id="KW-1015">Disulfide bond</keyword>
<keyword evidence="6" id="KW-1185">Reference proteome</keyword>
<comment type="similarity">
    <text evidence="1">Belongs to the glycosyltransferase 64 family.</text>
</comment>
<dbReference type="PANTHER" id="PTHR48410">
    <property type="entry name" value="GLYCOSYLINOSITOL PHOSPHORYLCERAMIDE MANNOSYL TRANSFERASE 1"/>
    <property type="match status" value="1"/>
</dbReference>
<evidence type="ECO:0000313" key="5">
    <source>
        <dbReference type="EMBL" id="PSS33132.1"/>
    </source>
</evidence>
<protein>
    <submittedName>
        <fullName evidence="5">Glycosyltransferase family 64 protein</fullName>
    </submittedName>
</protein>
<dbReference type="OrthoDB" id="1733656at2759"/>
<dbReference type="STRING" id="1590841.A0A2R6RSX6"/>
<gene>
    <name evidence="5" type="ORF">CEY00_Acc03518</name>
</gene>
<organism evidence="5 6">
    <name type="scientific">Actinidia chinensis var. chinensis</name>
    <name type="common">Chinese soft-hair kiwi</name>
    <dbReference type="NCBI Taxonomy" id="1590841"/>
    <lineage>
        <taxon>Eukaryota</taxon>
        <taxon>Viridiplantae</taxon>
        <taxon>Streptophyta</taxon>
        <taxon>Embryophyta</taxon>
        <taxon>Tracheophyta</taxon>
        <taxon>Spermatophyta</taxon>
        <taxon>Magnoliopsida</taxon>
        <taxon>eudicotyledons</taxon>
        <taxon>Gunneridae</taxon>
        <taxon>Pentapetalae</taxon>
        <taxon>asterids</taxon>
        <taxon>Ericales</taxon>
        <taxon>Actinidiaceae</taxon>
        <taxon>Actinidia</taxon>
    </lineage>
</organism>
<dbReference type="OMA" id="NCENIAM"/>
<evidence type="ECO:0000256" key="1">
    <source>
        <dbReference type="ARBA" id="ARBA00008700"/>
    </source>
</evidence>
<evidence type="ECO:0000259" key="4">
    <source>
        <dbReference type="Pfam" id="PF09258"/>
    </source>
</evidence>
<comment type="caution">
    <text evidence="5">The sequence shown here is derived from an EMBL/GenBank/DDBJ whole genome shotgun (WGS) entry which is preliminary data.</text>
</comment>
<dbReference type="Gene3D" id="3.90.550.10">
    <property type="entry name" value="Spore Coat Polysaccharide Biosynthesis Protein SpsA, Chain A"/>
    <property type="match status" value="1"/>
</dbReference>
<dbReference type="Gramene" id="PSS33132">
    <property type="protein sequence ID" value="PSS33132"/>
    <property type="gene ID" value="CEY00_Acc03518"/>
</dbReference>
<dbReference type="Proteomes" id="UP000241394">
    <property type="component" value="Chromosome LG3"/>
</dbReference>
<accession>A0A2R6RSX6</accession>
<feature type="domain" description="Glycosyl transferase 64" evidence="4">
    <location>
        <begin position="19"/>
        <end position="87"/>
    </location>
</feature>